<feature type="binding site" evidence="15">
    <location>
        <position position="70"/>
    </location>
    <ligand>
        <name>Zn(2+)</name>
        <dbReference type="ChEBI" id="CHEBI:29105"/>
        <label>2</label>
    </ligand>
</feature>
<feature type="binding site" evidence="15">
    <location>
        <position position="340"/>
    </location>
    <ligand>
        <name>Mg(2+)</name>
        <dbReference type="ChEBI" id="CHEBI:18420"/>
    </ligand>
</feature>
<evidence type="ECO:0000256" key="11">
    <source>
        <dbReference type="ARBA" id="ARBA00023136"/>
    </source>
</evidence>
<comment type="cofactor">
    <cofactor evidence="15">
        <name>Mg(2+)</name>
        <dbReference type="ChEBI" id="CHEBI:18420"/>
    </cofactor>
    <text evidence="15">Binds 1 Mg(2+) ion.</text>
</comment>
<dbReference type="PANTHER" id="PTHR11596:SF5">
    <property type="entry name" value="ALKALINE PHOSPHATASE"/>
    <property type="match status" value="1"/>
</dbReference>
<feature type="binding site" evidence="15">
    <location>
        <position position="70"/>
    </location>
    <ligand>
        <name>Mg(2+)</name>
        <dbReference type="ChEBI" id="CHEBI:18420"/>
    </ligand>
</feature>
<comment type="cofactor">
    <cofactor evidence="15">
        <name>Zn(2+)</name>
        <dbReference type="ChEBI" id="CHEBI:29105"/>
    </cofactor>
    <text evidence="15">Binds 2 Zn(2+) ions.</text>
</comment>
<keyword evidence="8" id="KW-0378">Hydrolase</keyword>
<keyword evidence="17" id="KW-1133">Transmembrane helix</keyword>
<dbReference type="EnsemblMetazoa" id="XM_019906512.1">
    <property type="protein sequence ID" value="XP_019762071.1"/>
    <property type="gene ID" value="LOC109539005"/>
</dbReference>
<comment type="subcellular location">
    <subcellularLocation>
        <location evidence="1">Cell membrane</location>
        <topology evidence="1">Lipid-anchor</topology>
        <topology evidence="1">GPI-anchor</topology>
    </subcellularLocation>
</comment>
<feature type="binding site" evidence="15">
    <location>
        <position position="345"/>
    </location>
    <ligand>
        <name>Zn(2+)</name>
        <dbReference type="ChEBI" id="CHEBI:29105"/>
        <label>2</label>
    </ligand>
</feature>
<evidence type="ECO:0000256" key="2">
    <source>
        <dbReference type="ARBA" id="ARBA00005984"/>
    </source>
</evidence>
<keyword evidence="17" id="KW-0812">Transmembrane</keyword>
<keyword evidence="11 17" id="KW-0472">Membrane</keyword>
<dbReference type="PRINTS" id="PR00113">
    <property type="entry name" value="ALKPHPHTASE"/>
</dbReference>
<dbReference type="GO" id="GO:0046872">
    <property type="term" value="F:metal ion binding"/>
    <property type="evidence" value="ECO:0007669"/>
    <property type="project" value="UniProtKB-KW"/>
</dbReference>
<dbReference type="InterPro" id="IPR001952">
    <property type="entry name" value="Alkaline_phosphatase"/>
</dbReference>
<evidence type="ECO:0000256" key="8">
    <source>
        <dbReference type="ARBA" id="ARBA00022801"/>
    </source>
</evidence>
<comment type="similarity">
    <text evidence="2 16">Belongs to the alkaline phosphatase family.</text>
</comment>
<evidence type="ECO:0000256" key="4">
    <source>
        <dbReference type="ARBA" id="ARBA00022475"/>
    </source>
</evidence>
<dbReference type="Proteomes" id="UP000019118">
    <property type="component" value="Unassembled WGS sequence"/>
</dbReference>
<keyword evidence="4" id="KW-1003">Cell membrane</keyword>
<keyword evidence="12" id="KW-0325">Glycoprotein</keyword>
<feature type="active site" description="Phosphoserine intermediate" evidence="14">
    <location>
        <position position="114"/>
    </location>
</feature>
<keyword evidence="19" id="KW-1185">Reference proteome</keyword>
<feature type="binding site" evidence="15">
    <location>
        <position position="349"/>
    </location>
    <ligand>
        <name>Zn(2+)</name>
        <dbReference type="ChEBI" id="CHEBI:29105"/>
        <label>1</label>
    </ligand>
</feature>
<dbReference type="SUPFAM" id="SSF53649">
    <property type="entry name" value="Alkaline phosphatase-like"/>
    <property type="match status" value="1"/>
</dbReference>
<protein>
    <recommendedName>
        <fullName evidence="3">alkaline phosphatase</fullName>
        <ecNumber evidence="3">3.1.3.1</ecNumber>
    </recommendedName>
</protein>
<evidence type="ECO:0000256" key="12">
    <source>
        <dbReference type="ARBA" id="ARBA00023180"/>
    </source>
</evidence>
<dbReference type="KEGG" id="dpa:109539005"/>
<feature type="binding site" evidence="15">
    <location>
        <position position="386"/>
    </location>
    <ligand>
        <name>Zn(2+)</name>
        <dbReference type="ChEBI" id="CHEBI:29105"/>
        <label>2</label>
    </ligand>
</feature>
<feature type="binding site" evidence="15">
    <location>
        <position position="466"/>
    </location>
    <ligand>
        <name>Zn(2+)</name>
        <dbReference type="ChEBI" id="CHEBI:29105"/>
        <label>2</label>
    </ligand>
</feature>
<dbReference type="EC" id="3.1.3.1" evidence="3"/>
<dbReference type="GO" id="GO:0098552">
    <property type="term" value="C:side of membrane"/>
    <property type="evidence" value="ECO:0007669"/>
    <property type="project" value="UniProtKB-KW"/>
</dbReference>
<evidence type="ECO:0000256" key="6">
    <source>
        <dbReference type="ARBA" id="ARBA00022622"/>
    </source>
</evidence>
<evidence type="ECO:0000256" key="1">
    <source>
        <dbReference type="ARBA" id="ARBA00004609"/>
    </source>
</evidence>
<feature type="binding site" evidence="15">
    <location>
        <position position="177"/>
    </location>
    <ligand>
        <name>Mg(2+)</name>
        <dbReference type="ChEBI" id="CHEBI:18420"/>
    </ligand>
</feature>
<reference evidence="18" key="2">
    <citation type="submission" date="2024-08" db="UniProtKB">
        <authorList>
            <consortium name="EnsemblMetazoa"/>
        </authorList>
    </citation>
    <scope>IDENTIFICATION</scope>
</reference>
<evidence type="ECO:0000256" key="15">
    <source>
        <dbReference type="PIRSR" id="PIRSR601952-2"/>
    </source>
</evidence>
<dbReference type="CDD" id="cd16012">
    <property type="entry name" value="ALP"/>
    <property type="match status" value="1"/>
</dbReference>
<evidence type="ECO:0000313" key="19">
    <source>
        <dbReference type="Proteomes" id="UP000019118"/>
    </source>
</evidence>
<evidence type="ECO:0000256" key="7">
    <source>
        <dbReference type="ARBA" id="ARBA00022723"/>
    </source>
</evidence>
<dbReference type="SMART" id="SM00098">
    <property type="entry name" value="alkPPc"/>
    <property type="match status" value="1"/>
</dbReference>
<proteinExistence type="inferred from homology"/>
<keyword evidence="13" id="KW-0449">Lipoprotein</keyword>
<dbReference type="Gene3D" id="3.40.720.10">
    <property type="entry name" value="Alkaline Phosphatase, subunit A"/>
    <property type="match status" value="1"/>
</dbReference>
<feature type="transmembrane region" description="Helical" evidence="17">
    <location>
        <begin position="518"/>
        <end position="539"/>
    </location>
</feature>
<evidence type="ECO:0000256" key="16">
    <source>
        <dbReference type="RuleBase" id="RU003946"/>
    </source>
</evidence>
<evidence type="ECO:0000256" key="3">
    <source>
        <dbReference type="ARBA" id="ARBA00012647"/>
    </source>
</evidence>
<organism evidence="18 19">
    <name type="scientific">Dendroctonus ponderosae</name>
    <name type="common">Mountain pine beetle</name>
    <dbReference type="NCBI Taxonomy" id="77166"/>
    <lineage>
        <taxon>Eukaryota</taxon>
        <taxon>Metazoa</taxon>
        <taxon>Ecdysozoa</taxon>
        <taxon>Arthropoda</taxon>
        <taxon>Hexapoda</taxon>
        <taxon>Insecta</taxon>
        <taxon>Pterygota</taxon>
        <taxon>Neoptera</taxon>
        <taxon>Endopterygota</taxon>
        <taxon>Coleoptera</taxon>
        <taxon>Polyphaga</taxon>
        <taxon>Cucujiformia</taxon>
        <taxon>Curculionidae</taxon>
        <taxon>Scolytinae</taxon>
        <taxon>Dendroctonus</taxon>
    </lineage>
</organism>
<evidence type="ECO:0000313" key="18">
    <source>
        <dbReference type="EnsemblMetazoa" id="XP_019762071.1"/>
    </source>
</evidence>
<evidence type="ECO:0000256" key="10">
    <source>
        <dbReference type="ARBA" id="ARBA00022842"/>
    </source>
</evidence>
<gene>
    <name evidence="18" type="primary">109539005</name>
</gene>
<dbReference type="PANTHER" id="PTHR11596">
    <property type="entry name" value="ALKALINE PHOSPHATASE"/>
    <property type="match status" value="1"/>
</dbReference>
<keyword evidence="5" id="KW-0597">Phosphoprotein</keyword>
<dbReference type="InterPro" id="IPR017850">
    <property type="entry name" value="Alkaline_phosphatase_core_sf"/>
</dbReference>
<accession>A0AAR5PMR1</accession>
<evidence type="ECO:0000256" key="5">
    <source>
        <dbReference type="ARBA" id="ARBA00022553"/>
    </source>
</evidence>
<dbReference type="GO" id="GO:0005886">
    <property type="term" value="C:plasma membrane"/>
    <property type="evidence" value="ECO:0007669"/>
    <property type="project" value="UniProtKB-SubCell"/>
</dbReference>
<feature type="binding site" evidence="15">
    <location>
        <position position="387"/>
    </location>
    <ligand>
        <name>Zn(2+)</name>
        <dbReference type="ChEBI" id="CHEBI:29105"/>
        <label>2</label>
    </ligand>
</feature>
<keyword evidence="10 15" id="KW-0460">Magnesium</keyword>
<keyword evidence="7 15" id="KW-0479">Metal-binding</keyword>
<keyword evidence="6" id="KW-0336">GPI-anchor</keyword>
<dbReference type="FunFam" id="3.40.720.10:FF:000008">
    <property type="entry name" value="Alkaline phosphatase"/>
    <property type="match status" value="1"/>
</dbReference>
<name>A0AAR5PMR1_DENPD</name>
<sequence length="540" mass="60029">MLSESVSLRIQRNMDIIKFCILLHCFSSVFSDTLEDQSYWRQLGKYELAKALQKENIDDVAKNVILFVGDGMGPTTVTSARIYRKGETGHLAWEHFDNIGVLKIYSANKLVPDSCSTATALFSGIKANHKTSGVDHTVNVNDCDASLKKSAQLESFIDWAQEAGKSTGFVTTTRVTHATPSALYAHTPNRRWECEANVPLESSNCKDIGYQLVNESPGKNIEVIMGGGRQCLVANVTGTPADPLDTWSCISKQKGRDLITDWKTDKSLRQVTYQVLENNENLENMDESMEYTLGIFANGHLKLDYERDSGPEGMPSLSDMTAAAIKLLRKNPNGYALMVEGGNIDQAHHRGHARKALDETAALSDAVEVALNMTDELETLIIVTSDHSHSMLLTGYPDRTQGVLSYSTSEMDERPYTNLVYGTGGPNNYQFYVENDTVQRVDPTTENMTDFEYSQQAVVYNDEVTHSGTDVLVYATGPMAHLFNSVHEQSYVAYVISYALQIGVFEGYEADPEESAAMYYHCSWVPIVGVFLLFIYQLMC</sequence>
<evidence type="ECO:0000256" key="14">
    <source>
        <dbReference type="PIRSR" id="PIRSR601952-1"/>
    </source>
</evidence>
<evidence type="ECO:0000256" key="9">
    <source>
        <dbReference type="ARBA" id="ARBA00022833"/>
    </source>
</evidence>
<feature type="binding site" evidence="15">
    <location>
        <position position="179"/>
    </location>
    <ligand>
        <name>Mg(2+)</name>
        <dbReference type="ChEBI" id="CHEBI:18420"/>
    </ligand>
</feature>
<evidence type="ECO:0000256" key="13">
    <source>
        <dbReference type="ARBA" id="ARBA00023288"/>
    </source>
</evidence>
<evidence type="ECO:0000256" key="17">
    <source>
        <dbReference type="SAM" id="Phobius"/>
    </source>
</evidence>
<dbReference type="AlphaFoldDB" id="A0AAR5PMR1"/>
<dbReference type="Pfam" id="PF00245">
    <property type="entry name" value="Alk_phosphatase"/>
    <property type="match status" value="1"/>
</dbReference>
<keyword evidence="9 15" id="KW-0862">Zinc</keyword>
<dbReference type="GO" id="GO:0004035">
    <property type="term" value="F:alkaline phosphatase activity"/>
    <property type="evidence" value="ECO:0007669"/>
    <property type="project" value="UniProtKB-EC"/>
</dbReference>
<reference evidence="19" key="1">
    <citation type="journal article" date="2013" name="Genome Biol.">
        <title>Draft genome of the mountain pine beetle, Dendroctonus ponderosae Hopkins, a major forest pest.</title>
        <authorList>
            <person name="Keeling C.I."/>
            <person name="Yuen M.M."/>
            <person name="Liao N.Y."/>
            <person name="Docking T.R."/>
            <person name="Chan S.K."/>
            <person name="Taylor G.A."/>
            <person name="Palmquist D.L."/>
            <person name="Jackman S.D."/>
            <person name="Nguyen A."/>
            <person name="Li M."/>
            <person name="Henderson H."/>
            <person name="Janes J.K."/>
            <person name="Zhao Y."/>
            <person name="Pandoh P."/>
            <person name="Moore R."/>
            <person name="Sperling F.A."/>
            <person name="Huber D.P."/>
            <person name="Birol I."/>
            <person name="Jones S.J."/>
            <person name="Bohlmann J."/>
        </authorList>
    </citation>
    <scope>NUCLEOTIDE SEQUENCE</scope>
</reference>